<organism evidence="2 3">
    <name type="scientific">Emericella nidulans (strain FGSC A4 / ATCC 38163 / CBS 112.46 / NRRL 194 / M139)</name>
    <name type="common">Aspergillus nidulans</name>
    <dbReference type="NCBI Taxonomy" id="227321"/>
    <lineage>
        <taxon>Eukaryota</taxon>
        <taxon>Fungi</taxon>
        <taxon>Dikarya</taxon>
        <taxon>Ascomycota</taxon>
        <taxon>Pezizomycotina</taxon>
        <taxon>Eurotiomycetes</taxon>
        <taxon>Eurotiomycetidae</taxon>
        <taxon>Eurotiales</taxon>
        <taxon>Aspergillaceae</taxon>
        <taxon>Aspergillus</taxon>
        <taxon>Aspergillus subgen. Nidulantes</taxon>
    </lineage>
</organism>
<dbReference type="KEGG" id="ani:ANIA_08428"/>
<proteinExistence type="predicted"/>
<keyword evidence="3" id="KW-1185">Reference proteome</keyword>
<protein>
    <recommendedName>
        <fullName evidence="4">ML-like domain-containing protein</fullName>
    </recommendedName>
</protein>
<dbReference type="HOGENOM" id="CLU_1488996_0_0_1"/>
<sequence>MGLFGAWALCLSLLPLSLAQDCNREFYITSQADADSVGRDCPIVNSSVLINGSYTGSLVLNSVRNITGTLKAVWPDSTSPQPMSVELPDLEYVNGIDFPALTASRFSAPMLETANYMYLGQAAPGNGLSICSIDGCAEEEPYSAMTSVMNLTLSSLTSVGRFKLAVKTERFALRYSDGAES</sequence>
<dbReference type="Proteomes" id="UP000000560">
    <property type="component" value="Chromosome V"/>
</dbReference>
<evidence type="ECO:0000256" key="1">
    <source>
        <dbReference type="SAM" id="SignalP"/>
    </source>
</evidence>
<evidence type="ECO:0000313" key="2">
    <source>
        <dbReference type="EMBL" id="CBF80527.1"/>
    </source>
</evidence>
<evidence type="ECO:0000313" key="3">
    <source>
        <dbReference type="Proteomes" id="UP000000560"/>
    </source>
</evidence>
<reference evidence="3" key="2">
    <citation type="journal article" date="2009" name="Fungal Genet. Biol.">
        <title>The 2008 update of the Aspergillus nidulans genome annotation: a community effort.</title>
        <authorList>
            <person name="Wortman J.R."/>
            <person name="Gilsenan J.M."/>
            <person name="Joardar V."/>
            <person name="Deegan J."/>
            <person name="Clutterbuck J."/>
            <person name="Andersen M.R."/>
            <person name="Archer D."/>
            <person name="Bencina M."/>
            <person name="Braus G."/>
            <person name="Coutinho P."/>
            <person name="von Dohren H."/>
            <person name="Doonan J."/>
            <person name="Driessen A.J."/>
            <person name="Durek P."/>
            <person name="Espeso E."/>
            <person name="Fekete E."/>
            <person name="Flipphi M."/>
            <person name="Estrada C.G."/>
            <person name="Geysens S."/>
            <person name="Goldman G."/>
            <person name="de Groot P.W."/>
            <person name="Hansen K."/>
            <person name="Harris S.D."/>
            <person name="Heinekamp T."/>
            <person name="Helmstaedt K."/>
            <person name="Henrissat B."/>
            <person name="Hofmann G."/>
            <person name="Homan T."/>
            <person name="Horio T."/>
            <person name="Horiuchi H."/>
            <person name="James S."/>
            <person name="Jones M."/>
            <person name="Karaffa L."/>
            <person name="Karanyi Z."/>
            <person name="Kato M."/>
            <person name="Keller N."/>
            <person name="Kelly D.E."/>
            <person name="Kiel J.A."/>
            <person name="Kim J.M."/>
            <person name="van der Klei I.J."/>
            <person name="Klis F.M."/>
            <person name="Kovalchuk A."/>
            <person name="Krasevec N."/>
            <person name="Kubicek C.P."/>
            <person name="Liu B."/>
            <person name="Maccabe A."/>
            <person name="Meyer V."/>
            <person name="Mirabito P."/>
            <person name="Miskei M."/>
            <person name="Mos M."/>
            <person name="Mullins J."/>
            <person name="Nelson D.R."/>
            <person name="Nielsen J."/>
            <person name="Oakley B.R."/>
            <person name="Osmani S.A."/>
            <person name="Pakula T."/>
            <person name="Paszewski A."/>
            <person name="Paulsen I."/>
            <person name="Pilsyk S."/>
            <person name="Pocsi I."/>
            <person name="Punt P.J."/>
            <person name="Ram A.F."/>
            <person name="Ren Q."/>
            <person name="Robellet X."/>
            <person name="Robson G."/>
            <person name="Seiboth B."/>
            <person name="van Solingen P."/>
            <person name="Specht T."/>
            <person name="Sun J."/>
            <person name="Taheri-Talesh N."/>
            <person name="Takeshita N."/>
            <person name="Ussery D."/>
            <person name="vanKuyk P.A."/>
            <person name="Visser H."/>
            <person name="van de Vondervoort P.J."/>
            <person name="de Vries R.P."/>
            <person name="Walton J."/>
            <person name="Xiang X."/>
            <person name="Xiong Y."/>
            <person name="Zeng A.P."/>
            <person name="Brandt B.W."/>
            <person name="Cornell M.J."/>
            <person name="van den Hondel C.A."/>
            <person name="Visser J."/>
            <person name="Oliver S.G."/>
            <person name="Turner G."/>
        </authorList>
    </citation>
    <scope>GENOME REANNOTATION</scope>
    <source>
        <strain evidence="3">FGSC A4 / ATCC 38163 / CBS 112.46 / NRRL 194 / M139</strain>
    </source>
</reference>
<gene>
    <name evidence="2" type="ORF">ANIA_08428</name>
</gene>
<dbReference type="AlphaFoldDB" id="Q5ATF2"/>
<accession>Q5ATF2</accession>
<feature type="chain" id="PRO_5010237707" description="ML-like domain-containing protein" evidence="1">
    <location>
        <begin position="20"/>
        <end position="181"/>
    </location>
</feature>
<evidence type="ECO:0008006" key="4">
    <source>
        <dbReference type="Google" id="ProtNLM"/>
    </source>
</evidence>
<dbReference type="GeneID" id="2868872"/>
<dbReference type="EMBL" id="BN001305">
    <property type="protein sequence ID" value="CBF80527.1"/>
    <property type="molecule type" value="Genomic_DNA"/>
</dbReference>
<accession>C8VED4</accession>
<feature type="signal peptide" evidence="1">
    <location>
        <begin position="1"/>
        <end position="19"/>
    </location>
</feature>
<dbReference type="OrthoDB" id="536881at2759"/>
<name>Q5ATF2_EMENI</name>
<reference evidence="3" key="1">
    <citation type="journal article" date="2005" name="Nature">
        <title>Sequencing of Aspergillus nidulans and comparative analysis with A. fumigatus and A. oryzae.</title>
        <authorList>
            <person name="Galagan J.E."/>
            <person name="Calvo S.E."/>
            <person name="Cuomo C."/>
            <person name="Ma L.J."/>
            <person name="Wortman J.R."/>
            <person name="Batzoglou S."/>
            <person name="Lee S.I."/>
            <person name="Basturkmen M."/>
            <person name="Spevak C.C."/>
            <person name="Clutterbuck J."/>
            <person name="Kapitonov V."/>
            <person name="Jurka J."/>
            <person name="Scazzocchio C."/>
            <person name="Farman M."/>
            <person name="Butler J."/>
            <person name="Purcell S."/>
            <person name="Harris S."/>
            <person name="Braus G.H."/>
            <person name="Draht O."/>
            <person name="Busch S."/>
            <person name="D'Enfert C."/>
            <person name="Bouchier C."/>
            <person name="Goldman G.H."/>
            <person name="Bell-Pedersen D."/>
            <person name="Griffiths-Jones S."/>
            <person name="Doonan J.H."/>
            <person name="Yu J."/>
            <person name="Vienken K."/>
            <person name="Pain A."/>
            <person name="Freitag M."/>
            <person name="Selker E.U."/>
            <person name="Archer D.B."/>
            <person name="Penalva M.A."/>
            <person name="Oakley B.R."/>
            <person name="Momany M."/>
            <person name="Tanaka T."/>
            <person name="Kumagai T."/>
            <person name="Asai K."/>
            <person name="Machida M."/>
            <person name="Nierman W.C."/>
            <person name="Denning D.W."/>
            <person name="Caddick M."/>
            <person name="Hynes M."/>
            <person name="Paoletti M."/>
            <person name="Fischer R."/>
            <person name="Miller B."/>
            <person name="Dyer P."/>
            <person name="Sachs M.S."/>
            <person name="Osmani S.A."/>
            <person name="Birren B.W."/>
        </authorList>
    </citation>
    <scope>NUCLEOTIDE SEQUENCE [LARGE SCALE GENOMIC DNA]</scope>
    <source>
        <strain evidence="3">FGSC A4 / ATCC 38163 / CBS 112.46 / NRRL 194 / M139</strain>
    </source>
</reference>
<dbReference type="VEuPathDB" id="FungiDB:AN8428"/>
<dbReference type="InParanoid" id="Q5ATF2"/>
<keyword evidence="1" id="KW-0732">Signal</keyword>
<dbReference type="RefSeq" id="XP_681697.1">
    <property type="nucleotide sequence ID" value="XM_676605.1"/>
</dbReference>